<protein>
    <recommendedName>
        <fullName evidence="1">Rhodanese domain-containing protein</fullName>
    </recommendedName>
</protein>
<dbReference type="InterPro" id="IPR036873">
    <property type="entry name" value="Rhodanese-like_dom_sf"/>
</dbReference>
<feature type="domain" description="Rhodanese" evidence="1">
    <location>
        <begin position="206"/>
        <end position="319"/>
    </location>
</feature>
<evidence type="ECO:0000313" key="3">
    <source>
        <dbReference type="EMBL" id="ABP01306.1"/>
    </source>
</evidence>
<dbReference type="RefSeq" id="XP_001422947.1">
    <property type="nucleotide sequence ID" value="XM_001422910.1"/>
</dbReference>
<dbReference type="eggNOG" id="ENOG502S36G">
    <property type="taxonomic scope" value="Eukaryota"/>
</dbReference>
<evidence type="ECO:0000313" key="4">
    <source>
        <dbReference type="Proteomes" id="UP000001568"/>
    </source>
</evidence>
<dbReference type="STRING" id="436017.A4S6I1"/>
<dbReference type="Gramene" id="ABP01306">
    <property type="protein sequence ID" value="ABP01306"/>
    <property type="gene ID" value="OSTLU_29781"/>
</dbReference>
<gene>
    <name evidence="2" type="ORF">OSTLU_27128</name>
    <name evidence="3" type="ORF">OSTLU_29781</name>
</gene>
<dbReference type="EMBL" id="CP000601">
    <property type="protein sequence ID" value="ABP01306.1"/>
    <property type="molecule type" value="Genomic_DNA"/>
</dbReference>
<dbReference type="GeneID" id="5006915"/>
<dbReference type="EMBL" id="CP000593">
    <property type="protein sequence ID" value="ABO99240.1"/>
    <property type="molecule type" value="Genomic_DNA"/>
</dbReference>
<dbReference type="OMA" id="IFVSTHG"/>
<dbReference type="PANTHER" id="PTHR44086:SF10">
    <property type="entry name" value="THIOSULFATE SULFURTRANSFERASE_RHODANESE-LIKE DOMAIN-CONTAINING PROTEIN 3"/>
    <property type="match status" value="1"/>
</dbReference>
<reference evidence="2 4" key="1">
    <citation type="journal article" date="2007" name="Proc. Natl. Acad. Sci. U.S.A.">
        <title>The tiny eukaryote Ostreococcus provides genomic insights into the paradox of plankton speciation.</title>
        <authorList>
            <person name="Palenik B."/>
            <person name="Grimwood J."/>
            <person name="Aerts A."/>
            <person name="Rouze P."/>
            <person name="Salamov A."/>
            <person name="Putnam N."/>
            <person name="Dupont C."/>
            <person name="Jorgensen R."/>
            <person name="Derelle E."/>
            <person name="Rombauts S."/>
            <person name="Zhou K."/>
            <person name="Otillar R."/>
            <person name="Merchant S.S."/>
            <person name="Podell S."/>
            <person name="Gaasterland T."/>
            <person name="Napoli C."/>
            <person name="Gendler K."/>
            <person name="Manuell A."/>
            <person name="Tai V."/>
            <person name="Vallon O."/>
            <person name="Piganeau G."/>
            <person name="Jancek S."/>
            <person name="Heijde M."/>
            <person name="Jabbari K."/>
            <person name="Bowler C."/>
            <person name="Lohr M."/>
            <person name="Robbens S."/>
            <person name="Werner G."/>
            <person name="Dubchak I."/>
            <person name="Pazour G.J."/>
            <person name="Ren Q."/>
            <person name="Paulsen I."/>
            <person name="Delwiche C."/>
            <person name="Schmutz J."/>
            <person name="Rokhsar D."/>
            <person name="Van de Peer Y."/>
            <person name="Moreau H."/>
            <person name="Grigoriev I.V."/>
        </authorList>
    </citation>
    <scope>NUCLEOTIDE SEQUENCE [LARGE SCALE GENOMIC DNA]</scope>
    <source>
        <strain evidence="2 4">CCE9901</strain>
    </source>
</reference>
<dbReference type="GO" id="GO:0005739">
    <property type="term" value="C:mitochondrion"/>
    <property type="evidence" value="ECO:0007669"/>
    <property type="project" value="TreeGrafter"/>
</dbReference>
<dbReference type="KEGG" id="olu:OSTLU_27128"/>
<proteinExistence type="predicted"/>
<dbReference type="HOGENOM" id="CLU_772409_0_0_1"/>
<dbReference type="OrthoDB" id="566238at2759"/>
<organism evidence="2 4">
    <name type="scientific">Ostreococcus lucimarinus (strain CCE9901)</name>
    <dbReference type="NCBI Taxonomy" id="436017"/>
    <lineage>
        <taxon>Eukaryota</taxon>
        <taxon>Viridiplantae</taxon>
        <taxon>Chlorophyta</taxon>
        <taxon>Mamiellophyceae</taxon>
        <taxon>Mamiellales</taxon>
        <taxon>Bathycoccaceae</taxon>
        <taxon>Ostreococcus</taxon>
    </lineage>
</organism>
<dbReference type="Proteomes" id="UP000001568">
    <property type="component" value="Chromosome 13"/>
</dbReference>
<dbReference type="SUPFAM" id="SSF52821">
    <property type="entry name" value="Rhodanese/Cell cycle control phosphatase"/>
    <property type="match status" value="2"/>
</dbReference>
<dbReference type="Gramene" id="ABO99240">
    <property type="protein sequence ID" value="ABO99240"/>
    <property type="gene ID" value="OSTLU_27128"/>
</dbReference>
<dbReference type="PANTHER" id="PTHR44086">
    <property type="entry name" value="THIOSULFATE SULFURTRANSFERASE RDL2, MITOCHONDRIAL-RELATED"/>
    <property type="match status" value="1"/>
</dbReference>
<dbReference type="InterPro" id="IPR001763">
    <property type="entry name" value="Rhodanese-like_dom"/>
</dbReference>
<keyword evidence="4" id="KW-1185">Reference proteome</keyword>
<accession>A4S6I1</accession>
<dbReference type="Proteomes" id="UP000001568">
    <property type="component" value="Chromosome 21"/>
</dbReference>
<dbReference type="Gene3D" id="3.40.250.10">
    <property type="entry name" value="Rhodanese-like domain"/>
    <property type="match status" value="2"/>
</dbReference>
<dbReference type="Pfam" id="PF00581">
    <property type="entry name" value="Rhodanese"/>
    <property type="match status" value="1"/>
</dbReference>
<dbReference type="KEGG" id="olu:OSTLU_29781"/>
<sequence length="344" mass="37768">MHVTNVGGSLTTAVCLSLIAWSVRVLRSAKHRDRARQRTTSSSQPTVKLNKQTYGVLSAKAFWMLVQTKPVKYLLLDVRPKSEDGGATAVTKLSDRLAVTHILPEELANLLRNRNTLWKKRFPNIPVPSLRTTMIFVSTHGHSSSHAAALATSLGFTRCSIVDGGLAAAVPLAHFDEPAVFSSGKDRALSFDAVLLLLETVRDDGNALGLVILDIRRFDERALYGTLEGSTHVPVDHLPKAVHMNDEEWVRMFRFHKPTSDNLILLHSRSSSSAAWAKQLLSDAGLHNCHSYVDGAYAGPDGTLRSYEAYEEGGAPPEPVSIGQSVTFNRTSAERELLNLRIRV</sequence>
<dbReference type="GeneID" id="5004954"/>
<evidence type="ECO:0000259" key="1">
    <source>
        <dbReference type="PROSITE" id="PS50206"/>
    </source>
</evidence>
<evidence type="ECO:0000313" key="2">
    <source>
        <dbReference type="EMBL" id="ABO99240.1"/>
    </source>
</evidence>
<dbReference type="RefSeq" id="XP_001420947.1">
    <property type="nucleotide sequence ID" value="XM_001420910.1"/>
</dbReference>
<feature type="domain" description="Rhodanese" evidence="1">
    <location>
        <begin position="135"/>
        <end position="171"/>
    </location>
</feature>
<dbReference type="AlphaFoldDB" id="A4S6I1"/>
<dbReference type="CDD" id="cd00158">
    <property type="entry name" value="RHOD"/>
    <property type="match status" value="1"/>
</dbReference>
<name>A4S6I1_OSTLU</name>
<dbReference type="GO" id="GO:0004792">
    <property type="term" value="F:thiosulfate-cyanide sulfurtransferase activity"/>
    <property type="evidence" value="ECO:0007669"/>
    <property type="project" value="TreeGrafter"/>
</dbReference>
<dbReference type="PROSITE" id="PS50206">
    <property type="entry name" value="RHODANESE_3"/>
    <property type="match status" value="2"/>
</dbReference>